<evidence type="ECO:0000313" key="1">
    <source>
        <dbReference type="EMBL" id="RMI33358.1"/>
    </source>
</evidence>
<accession>A0A3M2LFA1</accession>
<reference evidence="1 2" key="1">
    <citation type="submission" date="2018-10" db="EMBL/GenBank/DDBJ databases">
        <title>Isolation from cow dung.</title>
        <authorList>
            <person name="Ling L."/>
        </authorList>
    </citation>
    <scope>NUCLEOTIDE SEQUENCE [LARGE SCALE GENOMIC DNA]</scope>
    <source>
        <strain evidence="1 2">NEAU-LL90</strain>
    </source>
</reference>
<dbReference type="Gene3D" id="3.40.50.850">
    <property type="entry name" value="Isochorismatase-like"/>
    <property type="match status" value="1"/>
</dbReference>
<dbReference type="AlphaFoldDB" id="A0A3M2LFA1"/>
<evidence type="ECO:0000313" key="2">
    <source>
        <dbReference type="Proteomes" id="UP000279275"/>
    </source>
</evidence>
<protein>
    <submittedName>
        <fullName evidence="1">Isochorismatase family protein</fullName>
    </submittedName>
</protein>
<dbReference type="EMBL" id="RFFH01000003">
    <property type="protein sequence ID" value="RMI33358.1"/>
    <property type="molecule type" value="Genomic_DNA"/>
</dbReference>
<organism evidence="1 2">
    <name type="scientific">Nocardia stercoris</name>
    <dbReference type="NCBI Taxonomy" id="2483361"/>
    <lineage>
        <taxon>Bacteria</taxon>
        <taxon>Bacillati</taxon>
        <taxon>Actinomycetota</taxon>
        <taxon>Actinomycetes</taxon>
        <taxon>Mycobacteriales</taxon>
        <taxon>Nocardiaceae</taxon>
        <taxon>Nocardia</taxon>
    </lineage>
</organism>
<keyword evidence="2" id="KW-1185">Reference proteome</keyword>
<comment type="caution">
    <text evidence="1">The sequence shown here is derived from an EMBL/GenBank/DDBJ whole genome shotgun (WGS) entry which is preliminary data.</text>
</comment>
<dbReference type="Proteomes" id="UP000279275">
    <property type="component" value="Unassembled WGS sequence"/>
</dbReference>
<dbReference type="SUPFAM" id="SSF52499">
    <property type="entry name" value="Isochorismatase-like hydrolases"/>
    <property type="match status" value="1"/>
</dbReference>
<dbReference type="RefSeq" id="WP_122187555.1">
    <property type="nucleotide sequence ID" value="NZ_RFFH01000003.1"/>
</dbReference>
<name>A0A3M2LFA1_9NOCA</name>
<sequence length="67" mass="6879">MTHMCVAFTTQGAFLRGNHATVVADACATRRLQTPAGEVSAEQLHRGALATVHDLYGVVVASGAALG</sequence>
<proteinExistence type="predicted"/>
<dbReference type="InterPro" id="IPR036380">
    <property type="entry name" value="Isochorismatase-like_sf"/>
</dbReference>
<gene>
    <name evidence="1" type="ORF">EBN03_09345</name>
</gene>
<dbReference type="OrthoDB" id="9794942at2"/>